<feature type="region of interest" description="Disordered" evidence="2">
    <location>
        <begin position="824"/>
        <end position="872"/>
    </location>
</feature>
<feature type="compositionally biased region" description="Basic residues" evidence="2">
    <location>
        <begin position="771"/>
        <end position="782"/>
    </location>
</feature>
<keyword evidence="1" id="KW-0175">Coiled coil</keyword>
<feature type="coiled-coil region" evidence="1">
    <location>
        <begin position="595"/>
        <end position="625"/>
    </location>
</feature>
<proteinExistence type="predicted"/>
<feature type="region of interest" description="Disordered" evidence="2">
    <location>
        <begin position="646"/>
        <end position="806"/>
    </location>
</feature>
<name>A0AAV2Q716_MEGNR</name>
<feature type="compositionally biased region" description="Basic and acidic residues" evidence="2">
    <location>
        <begin position="564"/>
        <end position="573"/>
    </location>
</feature>
<evidence type="ECO:0000256" key="1">
    <source>
        <dbReference type="SAM" id="Coils"/>
    </source>
</evidence>
<feature type="compositionally biased region" description="Polar residues" evidence="2">
    <location>
        <begin position="705"/>
        <end position="719"/>
    </location>
</feature>
<dbReference type="EMBL" id="CAXKWB010003898">
    <property type="protein sequence ID" value="CAL4070974.1"/>
    <property type="molecule type" value="Genomic_DNA"/>
</dbReference>
<comment type="caution">
    <text evidence="3">The sequence shown here is derived from an EMBL/GenBank/DDBJ whole genome shotgun (WGS) entry which is preliminary data.</text>
</comment>
<protein>
    <submittedName>
        <fullName evidence="3">Uncharacterized protein</fullName>
    </submittedName>
</protein>
<feature type="compositionally biased region" description="Acidic residues" evidence="2">
    <location>
        <begin position="743"/>
        <end position="756"/>
    </location>
</feature>
<sequence>KKLMEVEAQKQQIEDDYLREKSTLLLEVASLKRNDNSSDLEDALKENEALKREKELLNNQLTESRELFNHMQLANIQVEGVCELVKKESDQWKKCTEEVVELQNQVGSEPTISKNVHQEILFENEALKQQVEALKKTLEDLESKDSINNENTEKVSDEKDKEMIEKYEEDLRNLQAKLSSASEDLSKKSAELEAMEQEKLLNAKLSTTVFDFESDKEKLEMDIKNLKNENDSLKIQLEELNKAAVGKSEGLNVQVQEITKQLDEAKNKSLVQETEFKNQIETLMKKMEDGENNKEELQKEKEALENEKEKFKEDVEKELQKEKDVLTNENEGIKEDLVKMQEENKSLTDKTKENDIFLQALKDNNKKLTSRIEELEEKSEIEVINEESVEKEAEIQSHKDKIAELFIEKTNLEDKYTSAKDTIDSVNKAIMEKDEVIAALNVKVGNLDSKLDREEEELSQLKQELDLQRSLGTDNNTTLDMDNYKDRCQVLEKEVAALREARQEETRELQKSIQELQDAQNDKEQEINTLQQELKKLIQNSNTTIPATPSTPSVQHIPLTPQIKPEKTDKDKEISALEHQVRHSESERMSLISEMTQLRSQLEESTKLRSQLEETQQRLSSLNIQDLVKPPQSTKKTYKKTVKLETDQYSDNEVFATPLKPPLKTPAKAARSNRKKDFVPTTPTESLHLALFPSEDEQTPAPGKNTASRGRPTRSSRSIYASRKSNKNSSFEYEPNSDSDKLTEEEEDLFGNDDEWAPTPEAPKPNSAATRKSRSTRTKSRKKKDDVYNPHLDQENKNKDKIPLLNKDKTKMVATQVLQETNNIVNPHINTKNSFSSMPTPAKGEDSQESDCDFQNKTSATGTKPLKHKRKLYKSNVDEPFECEPNMIELPVDSPHSVVRRQLRTKKK</sequence>
<dbReference type="AlphaFoldDB" id="A0AAV2Q716"/>
<feature type="compositionally biased region" description="Polar residues" evidence="2">
    <location>
        <begin position="824"/>
        <end position="839"/>
    </location>
</feature>
<feature type="region of interest" description="Disordered" evidence="2">
    <location>
        <begin position="545"/>
        <end position="573"/>
    </location>
</feature>
<feature type="region of interest" description="Disordered" evidence="2">
    <location>
        <begin position="287"/>
        <end position="312"/>
    </location>
</feature>
<evidence type="ECO:0000313" key="4">
    <source>
        <dbReference type="Proteomes" id="UP001497623"/>
    </source>
</evidence>
<feature type="compositionally biased region" description="Basic and acidic residues" evidence="2">
    <location>
        <begin position="783"/>
        <end position="806"/>
    </location>
</feature>
<feature type="coiled-coil region" evidence="1">
    <location>
        <begin position="3"/>
        <end position="67"/>
    </location>
</feature>
<feature type="non-terminal residue" evidence="3">
    <location>
        <position position="1"/>
    </location>
</feature>
<gene>
    <name evidence="3" type="ORF">MNOR_LOCUS8399</name>
</gene>
<evidence type="ECO:0000313" key="3">
    <source>
        <dbReference type="EMBL" id="CAL4070974.1"/>
    </source>
</evidence>
<feature type="compositionally biased region" description="Polar residues" evidence="2">
    <location>
        <begin position="853"/>
        <end position="862"/>
    </location>
</feature>
<feature type="compositionally biased region" description="Polar residues" evidence="2">
    <location>
        <begin position="545"/>
        <end position="554"/>
    </location>
</feature>
<organism evidence="3 4">
    <name type="scientific">Meganyctiphanes norvegica</name>
    <name type="common">Northern krill</name>
    <name type="synonym">Thysanopoda norvegica</name>
    <dbReference type="NCBI Taxonomy" id="48144"/>
    <lineage>
        <taxon>Eukaryota</taxon>
        <taxon>Metazoa</taxon>
        <taxon>Ecdysozoa</taxon>
        <taxon>Arthropoda</taxon>
        <taxon>Crustacea</taxon>
        <taxon>Multicrustacea</taxon>
        <taxon>Malacostraca</taxon>
        <taxon>Eumalacostraca</taxon>
        <taxon>Eucarida</taxon>
        <taxon>Euphausiacea</taxon>
        <taxon>Euphausiidae</taxon>
        <taxon>Meganyctiphanes</taxon>
    </lineage>
</organism>
<keyword evidence="4" id="KW-1185">Reference proteome</keyword>
<reference evidence="3 4" key="1">
    <citation type="submission" date="2024-05" db="EMBL/GenBank/DDBJ databases">
        <authorList>
            <person name="Wallberg A."/>
        </authorList>
    </citation>
    <scope>NUCLEOTIDE SEQUENCE [LARGE SCALE GENOMIC DNA]</scope>
</reference>
<evidence type="ECO:0000256" key="2">
    <source>
        <dbReference type="SAM" id="MobiDB-lite"/>
    </source>
</evidence>
<dbReference type="Proteomes" id="UP001497623">
    <property type="component" value="Unassembled WGS sequence"/>
</dbReference>
<accession>A0AAV2Q716</accession>